<dbReference type="AlphaFoldDB" id="A0A3P3ZSD3"/>
<gene>
    <name evidence="2" type="ORF">CARN8_860005</name>
</gene>
<evidence type="ECO:0000256" key="1">
    <source>
        <dbReference type="SAM" id="MobiDB-lite"/>
    </source>
</evidence>
<reference evidence="2" key="1">
    <citation type="submission" date="2018-10" db="EMBL/GenBank/DDBJ databases">
        <authorList>
            <person name="Plewniak F."/>
        </authorList>
    </citation>
    <scope>NUCLEOTIDE SEQUENCE</scope>
</reference>
<dbReference type="EMBL" id="UOYP01000711">
    <property type="protein sequence ID" value="VAY89725.1"/>
    <property type="molecule type" value="Genomic_DNA"/>
</dbReference>
<feature type="region of interest" description="Disordered" evidence="1">
    <location>
        <begin position="24"/>
        <end position="70"/>
    </location>
</feature>
<sequence>MESGTAGMSEAGAEGGEVTEIFCGAREGGDALGGAGNPGDRGIVAREGPASRSRSTAMGSSGEGKRQVIPENLIQTRTKPWIRREMTTAATQGER</sequence>
<name>A0A3P3ZSD3_9ZZZZ</name>
<evidence type="ECO:0000313" key="2">
    <source>
        <dbReference type="EMBL" id="VAY89725.1"/>
    </source>
</evidence>
<feature type="compositionally biased region" description="Gly residues" evidence="1">
    <location>
        <begin position="30"/>
        <end position="39"/>
    </location>
</feature>
<organism evidence="2">
    <name type="scientific">mine drainage metagenome</name>
    <dbReference type="NCBI Taxonomy" id="410659"/>
    <lineage>
        <taxon>unclassified sequences</taxon>
        <taxon>metagenomes</taxon>
        <taxon>ecological metagenomes</taxon>
    </lineage>
</organism>
<protein>
    <submittedName>
        <fullName evidence="2">Uncharacterized protein</fullName>
    </submittedName>
</protein>
<proteinExistence type="predicted"/>
<accession>A0A3P3ZSD3</accession>